<feature type="transmembrane region" description="Helical" evidence="1">
    <location>
        <begin position="54"/>
        <end position="78"/>
    </location>
</feature>
<keyword evidence="1" id="KW-0812">Transmembrane</keyword>
<name>A0A830GSE3_9CREN</name>
<dbReference type="EMBL" id="BMNL01000001">
    <property type="protein sequence ID" value="GGP19654.1"/>
    <property type="molecule type" value="Genomic_DNA"/>
</dbReference>
<sequence>MSVYLGLTSAPFLGRAMMQFLGWRYVLLMSAALAVLGLGVSLESMRELDLGRRGEAMAAAGAVTFGSALLSAVAYMVMSAVYGWSRFIYLPAISIAMLAAFAVVETRTEFPMLDLNLFRRNAQFGVYGEGGELWHRDVAALYSLRKGAEDVSPVPLGSKESHDPPIIKFGRWLRAKSLHSIMIEYKKSEMKA</sequence>
<evidence type="ECO:0000256" key="1">
    <source>
        <dbReference type="SAM" id="Phobius"/>
    </source>
</evidence>
<gene>
    <name evidence="2" type="ORF">GCM10007981_04210</name>
</gene>
<feature type="transmembrane region" description="Helical" evidence="1">
    <location>
        <begin position="84"/>
        <end position="104"/>
    </location>
</feature>
<evidence type="ECO:0008006" key="4">
    <source>
        <dbReference type="Google" id="ProtNLM"/>
    </source>
</evidence>
<keyword evidence="1" id="KW-0472">Membrane</keyword>
<keyword evidence="3" id="KW-1185">Reference proteome</keyword>
<dbReference type="Proteomes" id="UP000610960">
    <property type="component" value="Unassembled WGS sequence"/>
</dbReference>
<proteinExistence type="predicted"/>
<reference evidence="2" key="1">
    <citation type="journal article" date="2014" name="Int. J. Syst. Evol. Microbiol.">
        <title>Complete genome sequence of Corynebacterium casei LMG S-19264T (=DSM 44701T), isolated from a smear-ripened cheese.</title>
        <authorList>
            <consortium name="US DOE Joint Genome Institute (JGI-PGF)"/>
            <person name="Walter F."/>
            <person name="Albersmeier A."/>
            <person name="Kalinowski J."/>
            <person name="Ruckert C."/>
        </authorList>
    </citation>
    <scope>NUCLEOTIDE SEQUENCE</scope>
    <source>
        <strain evidence="2">JCM 10088</strain>
    </source>
</reference>
<organism evidence="2 3">
    <name type="scientific">Thermocladium modestius</name>
    <dbReference type="NCBI Taxonomy" id="62609"/>
    <lineage>
        <taxon>Archaea</taxon>
        <taxon>Thermoproteota</taxon>
        <taxon>Thermoprotei</taxon>
        <taxon>Thermoproteales</taxon>
        <taxon>Thermoproteaceae</taxon>
        <taxon>Thermocladium</taxon>
    </lineage>
</organism>
<feature type="transmembrane region" description="Helical" evidence="1">
    <location>
        <begin position="20"/>
        <end position="42"/>
    </location>
</feature>
<comment type="caution">
    <text evidence="2">The sequence shown here is derived from an EMBL/GenBank/DDBJ whole genome shotgun (WGS) entry which is preliminary data.</text>
</comment>
<reference evidence="2" key="2">
    <citation type="submission" date="2020-09" db="EMBL/GenBank/DDBJ databases">
        <authorList>
            <person name="Sun Q."/>
            <person name="Ohkuma M."/>
        </authorList>
    </citation>
    <scope>NUCLEOTIDE SEQUENCE</scope>
    <source>
        <strain evidence="2">JCM 10088</strain>
    </source>
</reference>
<keyword evidence="1" id="KW-1133">Transmembrane helix</keyword>
<dbReference type="AlphaFoldDB" id="A0A830GSE3"/>
<evidence type="ECO:0000313" key="3">
    <source>
        <dbReference type="Proteomes" id="UP000610960"/>
    </source>
</evidence>
<evidence type="ECO:0000313" key="2">
    <source>
        <dbReference type="EMBL" id="GGP19654.1"/>
    </source>
</evidence>
<protein>
    <recommendedName>
        <fullName evidence="4">Major facilitator superfamily (MFS) profile domain-containing protein</fullName>
    </recommendedName>
</protein>
<accession>A0A830GSE3</accession>